<comment type="caution">
    <text evidence="5">The sequence shown here is derived from an EMBL/GenBank/DDBJ whole genome shotgun (WGS) entry which is preliminary data.</text>
</comment>
<evidence type="ECO:0000259" key="4">
    <source>
        <dbReference type="PROSITE" id="PS50076"/>
    </source>
</evidence>
<dbReference type="CDD" id="cd06257">
    <property type="entry name" value="DnaJ"/>
    <property type="match status" value="1"/>
</dbReference>
<keyword evidence="6" id="KW-1185">Reference proteome</keyword>
<keyword evidence="2" id="KW-0472">Membrane</keyword>
<evidence type="ECO:0000256" key="2">
    <source>
        <dbReference type="ARBA" id="ARBA00023136"/>
    </source>
</evidence>
<dbReference type="Pfam" id="PF00226">
    <property type="entry name" value="DnaJ"/>
    <property type="match status" value="1"/>
</dbReference>
<dbReference type="Proteomes" id="UP000886520">
    <property type="component" value="Chromosome 14"/>
</dbReference>
<dbReference type="PROSITE" id="PS00636">
    <property type="entry name" value="DNAJ_1"/>
    <property type="match status" value="1"/>
</dbReference>
<dbReference type="GO" id="GO:0016020">
    <property type="term" value="C:membrane"/>
    <property type="evidence" value="ECO:0007669"/>
    <property type="project" value="UniProtKB-SubCell"/>
</dbReference>
<accession>A0A9D4UL55</accession>
<dbReference type="SMART" id="SM00271">
    <property type="entry name" value="DnaJ"/>
    <property type="match status" value="1"/>
</dbReference>
<dbReference type="PRINTS" id="PR00625">
    <property type="entry name" value="JDOMAIN"/>
</dbReference>
<dbReference type="Pfam" id="PF22774">
    <property type="entry name" value="DNAJC11_beta-barrel"/>
    <property type="match status" value="1"/>
</dbReference>
<evidence type="ECO:0000313" key="5">
    <source>
        <dbReference type="EMBL" id="KAI5069930.1"/>
    </source>
</evidence>
<proteinExistence type="predicted"/>
<dbReference type="EMBL" id="JABFUD020000014">
    <property type="protein sequence ID" value="KAI5069930.1"/>
    <property type="molecule type" value="Genomic_DNA"/>
</dbReference>
<dbReference type="OrthoDB" id="10250354at2759"/>
<dbReference type="PANTHER" id="PTHR44914">
    <property type="entry name" value="CHAPERONE PROTEIN DNAJ 13"/>
    <property type="match status" value="1"/>
</dbReference>
<protein>
    <recommendedName>
        <fullName evidence="4">J domain-containing protein</fullName>
    </recommendedName>
</protein>
<keyword evidence="3" id="KW-0143">Chaperone</keyword>
<gene>
    <name evidence="5" type="ORF">GOP47_0014273</name>
</gene>
<organism evidence="5 6">
    <name type="scientific">Adiantum capillus-veneris</name>
    <name type="common">Maidenhair fern</name>
    <dbReference type="NCBI Taxonomy" id="13818"/>
    <lineage>
        <taxon>Eukaryota</taxon>
        <taxon>Viridiplantae</taxon>
        <taxon>Streptophyta</taxon>
        <taxon>Embryophyta</taxon>
        <taxon>Tracheophyta</taxon>
        <taxon>Polypodiopsida</taxon>
        <taxon>Polypodiidae</taxon>
        <taxon>Polypodiales</taxon>
        <taxon>Pteridineae</taxon>
        <taxon>Pteridaceae</taxon>
        <taxon>Vittarioideae</taxon>
        <taxon>Adiantum</taxon>
    </lineage>
</organism>
<dbReference type="InterPro" id="IPR018253">
    <property type="entry name" value="DnaJ_domain_CS"/>
</dbReference>
<reference evidence="5" key="1">
    <citation type="submission" date="2021-01" db="EMBL/GenBank/DDBJ databases">
        <title>Adiantum capillus-veneris genome.</title>
        <authorList>
            <person name="Fang Y."/>
            <person name="Liao Q."/>
        </authorList>
    </citation>
    <scope>NUCLEOTIDE SEQUENCE</scope>
    <source>
        <strain evidence="5">H3</strain>
        <tissue evidence="5">Leaf</tissue>
    </source>
</reference>
<dbReference type="InterPro" id="IPR036869">
    <property type="entry name" value="J_dom_sf"/>
</dbReference>
<evidence type="ECO:0000313" key="6">
    <source>
        <dbReference type="Proteomes" id="UP000886520"/>
    </source>
</evidence>
<dbReference type="SUPFAM" id="SSF46565">
    <property type="entry name" value="Chaperone J-domain"/>
    <property type="match status" value="1"/>
</dbReference>
<comment type="subcellular location">
    <subcellularLocation>
        <location evidence="1">Membrane</location>
    </subcellularLocation>
</comment>
<dbReference type="InterPro" id="IPR001623">
    <property type="entry name" value="DnaJ_domain"/>
</dbReference>
<evidence type="ECO:0000256" key="1">
    <source>
        <dbReference type="ARBA" id="ARBA00004370"/>
    </source>
</evidence>
<evidence type="ECO:0000256" key="3">
    <source>
        <dbReference type="ARBA" id="ARBA00023186"/>
    </source>
</evidence>
<name>A0A9D4UL55_ADICA</name>
<dbReference type="PANTHER" id="PTHR44914:SF1">
    <property type="entry name" value="CHAPERONE PROTEIN DNAJ 13"/>
    <property type="match status" value="1"/>
</dbReference>
<dbReference type="AlphaFoldDB" id="A0A9D4UL55"/>
<dbReference type="InterPro" id="IPR055225">
    <property type="entry name" value="DNAJC11-like_beta-barrel"/>
</dbReference>
<dbReference type="Pfam" id="PF11875">
    <property type="entry name" value="DnaJ-like_C11_C"/>
    <property type="match status" value="1"/>
</dbReference>
<dbReference type="InterPro" id="IPR042162">
    <property type="entry name" value="AtJ13"/>
</dbReference>
<feature type="domain" description="J" evidence="4">
    <location>
        <begin position="9"/>
        <end position="77"/>
    </location>
</feature>
<dbReference type="PROSITE" id="PS50076">
    <property type="entry name" value="DNAJ_2"/>
    <property type="match status" value="1"/>
</dbReference>
<dbReference type="Gene3D" id="1.10.287.110">
    <property type="entry name" value="DnaJ domain"/>
    <property type="match status" value="1"/>
</dbReference>
<sequence>MDEEKPDGELYALLHLSPEASDEEIRRAYRQWAQVYHPDKHQTPQMQGIATESFQKIREAYEVLSDERKRKIYDLYGTEGLNSGMELGPKVKSVDEFLKEFEKLKKHRQEHKKLDQVHQSGSLVVNIALAENGPVLRGMTSATELQARISRKSSLVLGGNISIGQELGGGTLSALFRHQISSDADVEILAMAGLQSLVSIQTSRRLSSHATGGIGLSLSLINRTVNLTNSWTRQLSDTTEGSIQLVIGPETGVSVALQRHGERDLGSTELKVGPSGFGIMAQYHHEFSGHSQGRLTGRLGSTAVEVEIGGERRISSQSALAMFCTIGIHGISYKFRFSRGGQKFSVPILLTPALNPLIATGALLLPTSIYVLLKSYVIKPYFLRRKEVKRRERRSSSAAQIREARAKASKAQLLLKNVADRKRDRQLKNGGLVIKQAIYGSAHDLESNFDVSLEEEDNVPPPVLDVTTTLNFLVENEQLQLHDGVKKSGLIGFCDPCPGERKKLKVIYTFRNQQFEVVVGDFDELTIPDAAHLQAKNGSYG</sequence>
<dbReference type="InterPro" id="IPR024586">
    <property type="entry name" value="DnaJ-like_C11_C"/>
</dbReference>